<dbReference type="Proteomes" id="UP000288805">
    <property type="component" value="Unassembled WGS sequence"/>
</dbReference>
<comment type="caution">
    <text evidence="1">The sequence shown here is derived from an EMBL/GenBank/DDBJ whole genome shotgun (WGS) entry which is preliminary data.</text>
</comment>
<reference evidence="1 2" key="1">
    <citation type="journal article" date="2018" name="PLoS Genet.">
        <title>Population sequencing reveals clonal diversity and ancestral inbreeding in the grapevine cultivar Chardonnay.</title>
        <authorList>
            <person name="Roach M.J."/>
            <person name="Johnson D.L."/>
            <person name="Bohlmann J."/>
            <person name="van Vuuren H.J."/>
            <person name="Jones S.J."/>
            <person name="Pretorius I.S."/>
            <person name="Schmidt S.A."/>
            <person name="Borneman A.R."/>
        </authorList>
    </citation>
    <scope>NUCLEOTIDE SEQUENCE [LARGE SCALE GENOMIC DNA]</scope>
    <source>
        <strain evidence="2">cv. Chardonnay</strain>
        <tissue evidence="1">Leaf</tissue>
    </source>
</reference>
<proteinExistence type="predicted"/>
<evidence type="ECO:0000313" key="1">
    <source>
        <dbReference type="EMBL" id="RVW31271.1"/>
    </source>
</evidence>
<dbReference type="PANTHER" id="PTHR11439:SF487">
    <property type="entry name" value="RNA-DIRECTED DNA POLYMERASE"/>
    <property type="match status" value="1"/>
</dbReference>
<dbReference type="AlphaFoldDB" id="A0A438D751"/>
<dbReference type="PANTHER" id="PTHR11439">
    <property type="entry name" value="GAG-POL-RELATED RETROTRANSPOSON"/>
    <property type="match status" value="1"/>
</dbReference>
<evidence type="ECO:0000313" key="2">
    <source>
        <dbReference type="Proteomes" id="UP000288805"/>
    </source>
</evidence>
<dbReference type="EMBL" id="QGNW01001763">
    <property type="protein sequence ID" value="RVW31271.1"/>
    <property type="molecule type" value="Genomic_DNA"/>
</dbReference>
<gene>
    <name evidence="1" type="primary">RE2_121</name>
    <name evidence="1" type="ORF">CK203_100336</name>
</gene>
<organism evidence="1 2">
    <name type="scientific">Vitis vinifera</name>
    <name type="common">Grape</name>
    <dbReference type="NCBI Taxonomy" id="29760"/>
    <lineage>
        <taxon>Eukaryota</taxon>
        <taxon>Viridiplantae</taxon>
        <taxon>Streptophyta</taxon>
        <taxon>Embryophyta</taxon>
        <taxon>Tracheophyta</taxon>
        <taxon>Spermatophyta</taxon>
        <taxon>Magnoliopsida</taxon>
        <taxon>eudicotyledons</taxon>
        <taxon>Gunneridae</taxon>
        <taxon>Pentapetalae</taxon>
        <taxon>rosids</taxon>
        <taxon>Vitales</taxon>
        <taxon>Vitaceae</taxon>
        <taxon>Viteae</taxon>
        <taxon>Vitis</taxon>
    </lineage>
</organism>
<sequence>MAAVTCELKWLKGLLLSLGVHHPKAIKLFCDSQSALHMAKNPVFHERTKHIEVDCHFVRDAITDGLIAPSYVPTVTQWRIFLQRLLERNNLIIFLPSWAFLNLMLQLEGGC</sequence>
<name>A0A438D751_VITVI</name>
<dbReference type="CDD" id="cd09272">
    <property type="entry name" value="RNase_HI_RT_Ty1"/>
    <property type="match status" value="1"/>
</dbReference>
<accession>A0A438D751</accession>
<protein>
    <submittedName>
        <fullName evidence="1">Retrovirus-related Pol polyprotein from transposon RE2</fullName>
    </submittedName>
</protein>